<dbReference type="AlphaFoldDB" id="A0A540VPW1"/>
<protein>
    <submittedName>
        <fullName evidence="1">Uncharacterized protein</fullName>
    </submittedName>
</protein>
<comment type="caution">
    <text evidence="1">The sequence shown here is derived from an EMBL/GenBank/DDBJ whole genome shotgun (WGS) entry which is preliminary data.</text>
</comment>
<evidence type="ECO:0000313" key="1">
    <source>
        <dbReference type="EMBL" id="TQE98800.1"/>
    </source>
</evidence>
<dbReference type="Proteomes" id="UP000315400">
    <property type="component" value="Unassembled WGS sequence"/>
</dbReference>
<sequence>METARLKKFAQQARRDLIEQVSARLRQVLAEDSLAGREQPNAVRKLQKEIQAHGEQEVVER</sequence>
<gene>
    <name evidence="1" type="ORF">FKY71_11940</name>
</gene>
<feature type="non-terminal residue" evidence="1">
    <location>
        <position position="61"/>
    </location>
</feature>
<name>A0A540VPW1_9GAMM</name>
<organism evidence="1 2">
    <name type="scientific">Spiribacter salinus</name>
    <dbReference type="NCBI Taxonomy" id="1335746"/>
    <lineage>
        <taxon>Bacteria</taxon>
        <taxon>Pseudomonadati</taxon>
        <taxon>Pseudomonadota</taxon>
        <taxon>Gammaproteobacteria</taxon>
        <taxon>Chromatiales</taxon>
        <taxon>Ectothiorhodospiraceae</taxon>
        <taxon>Spiribacter</taxon>
    </lineage>
</organism>
<dbReference type="EMBL" id="VIFK01000134">
    <property type="protein sequence ID" value="TQE98800.1"/>
    <property type="molecule type" value="Genomic_DNA"/>
</dbReference>
<proteinExistence type="predicted"/>
<evidence type="ECO:0000313" key="2">
    <source>
        <dbReference type="Proteomes" id="UP000315400"/>
    </source>
</evidence>
<reference evidence="1 2" key="1">
    <citation type="submission" date="2019-06" db="EMBL/GenBank/DDBJ databases">
        <title>Metagenome assembled Genome of Spiribacter salinus SL48-SHIP from the microbial mat of Salt Lake 48 (Novosibirsk region, Russia).</title>
        <authorList>
            <person name="Shipova A."/>
            <person name="Rozanov A.S."/>
            <person name="Bryanskaya A.V."/>
            <person name="Peltek S.E."/>
        </authorList>
    </citation>
    <scope>NUCLEOTIDE SEQUENCE [LARGE SCALE GENOMIC DNA]</scope>
    <source>
        <strain evidence="1">SL48-SHIP-2</strain>
    </source>
</reference>
<accession>A0A540VPW1</accession>